<evidence type="ECO:0000313" key="2">
    <source>
        <dbReference type="EnsemblMetazoa" id="Aqu2.1.19688_001"/>
    </source>
</evidence>
<dbReference type="eggNOG" id="ENOG502S8CX">
    <property type="taxonomic scope" value="Eukaryota"/>
</dbReference>
<keyword evidence="1" id="KW-0812">Transmembrane</keyword>
<feature type="transmembrane region" description="Helical" evidence="1">
    <location>
        <begin position="184"/>
        <end position="208"/>
    </location>
</feature>
<keyword evidence="1" id="KW-0472">Membrane</keyword>
<feature type="transmembrane region" description="Helical" evidence="1">
    <location>
        <begin position="80"/>
        <end position="105"/>
    </location>
</feature>
<dbReference type="STRING" id="400682.A0A1X7TWC9"/>
<evidence type="ECO:0000313" key="3">
    <source>
        <dbReference type="Proteomes" id="UP000007879"/>
    </source>
</evidence>
<feature type="transmembrane region" description="Helical" evidence="1">
    <location>
        <begin position="156"/>
        <end position="178"/>
    </location>
</feature>
<dbReference type="KEGG" id="aqu:109585631"/>
<dbReference type="OrthoDB" id="419711at2759"/>
<dbReference type="EnsemblMetazoa" id="Aqu2.1.19688_001">
    <property type="protein sequence ID" value="Aqu2.1.19688_001"/>
    <property type="gene ID" value="Aqu2.1.19688"/>
</dbReference>
<dbReference type="Pfam" id="PF21534">
    <property type="entry name" value="Rost"/>
    <property type="match status" value="1"/>
</dbReference>
<feature type="transmembrane region" description="Helical" evidence="1">
    <location>
        <begin position="49"/>
        <end position="68"/>
    </location>
</feature>
<keyword evidence="1" id="KW-1133">Transmembrane helix</keyword>
<dbReference type="PANTHER" id="PTHR12242">
    <property type="entry name" value="OS02G0130600 PROTEIN-RELATED"/>
    <property type="match status" value="1"/>
</dbReference>
<reference evidence="3" key="1">
    <citation type="journal article" date="2010" name="Nature">
        <title>The Amphimedon queenslandica genome and the evolution of animal complexity.</title>
        <authorList>
            <person name="Srivastava M."/>
            <person name="Simakov O."/>
            <person name="Chapman J."/>
            <person name="Fahey B."/>
            <person name="Gauthier M.E."/>
            <person name="Mitros T."/>
            <person name="Richards G.S."/>
            <person name="Conaco C."/>
            <person name="Dacre M."/>
            <person name="Hellsten U."/>
            <person name="Larroux C."/>
            <person name="Putnam N.H."/>
            <person name="Stanke M."/>
            <person name="Adamska M."/>
            <person name="Darling A."/>
            <person name="Degnan S.M."/>
            <person name="Oakley T.H."/>
            <person name="Plachetzki D.C."/>
            <person name="Zhai Y."/>
            <person name="Adamski M."/>
            <person name="Calcino A."/>
            <person name="Cummins S.F."/>
            <person name="Goodstein D.M."/>
            <person name="Harris C."/>
            <person name="Jackson D.J."/>
            <person name="Leys S.P."/>
            <person name="Shu S."/>
            <person name="Woodcroft B.J."/>
            <person name="Vervoort M."/>
            <person name="Kosik K.S."/>
            <person name="Manning G."/>
            <person name="Degnan B.M."/>
            <person name="Rokhsar D.S."/>
        </authorList>
    </citation>
    <scope>NUCLEOTIDE SEQUENCE [LARGE SCALE GENOMIC DNA]</scope>
</reference>
<dbReference type="EnsemblMetazoa" id="XM_020001765.1">
    <property type="protein sequence ID" value="XP_019857324.1"/>
    <property type="gene ID" value="LOC109585631"/>
</dbReference>
<name>A0A1X7TWC9_AMPQE</name>
<feature type="transmembrane region" description="Helical" evidence="1">
    <location>
        <begin position="215"/>
        <end position="238"/>
    </location>
</feature>
<dbReference type="Proteomes" id="UP000007879">
    <property type="component" value="Unassembled WGS sequence"/>
</dbReference>
<dbReference type="PANTHER" id="PTHR12242:SF45">
    <property type="entry name" value="MARVEL DOMAIN-CONTAINING PROTEIN"/>
    <property type="match status" value="1"/>
</dbReference>
<gene>
    <name evidence="2" type="primary">109585631</name>
</gene>
<accession>A0A1X7TWC9</accession>
<protein>
    <recommendedName>
        <fullName evidence="4">Protein rolling stone</fullName>
    </recommendedName>
</protein>
<dbReference type="GO" id="GO:0016020">
    <property type="term" value="C:membrane"/>
    <property type="evidence" value="ECO:0007669"/>
    <property type="project" value="TreeGrafter"/>
</dbReference>
<proteinExistence type="predicted"/>
<evidence type="ECO:0008006" key="4">
    <source>
        <dbReference type="Google" id="ProtNLM"/>
    </source>
</evidence>
<dbReference type="AlphaFoldDB" id="A0A1X7TWC9"/>
<organism evidence="2">
    <name type="scientific">Amphimedon queenslandica</name>
    <name type="common">Sponge</name>
    <dbReference type="NCBI Taxonomy" id="400682"/>
    <lineage>
        <taxon>Eukaryota</taxon>
        <taxon>Metazoa</taxon>
        <taxon>Porifera</taxon>
        <taxon>Demospongiae</taxon>
        <taxon>Heteroscleromorpha</taxon>
        <taxon>Haplosclerida</taxon>
        <taxon>Niphatidae</taxon>
        <taxon>Amphimedon</taxon>
    </lineage>
</organism>
<feature type="transmembrane region" description="Helical" evidence="1">
    <location>
        <begin position="262"/>
        <end position="284"/>
    </location>
</feature>
<keyword evidence="3" id="KW-1185">Reference proteome</keyword>
<dbReference type="InterPro" id="IPR049352">
    <property type="entry name" value="Rost"/>
</dbReference>
<sequence>MPSLSCSRVCKGLLWEFHYSKFCLSYHDWRSFAFTPWVPYSLIYQLPYLIYRYILTIFFIVSIFITGFDPVNGEEKFFIFLTNWIFFAWTLYCTWSSISVTIMFIQVFACRKEVEDIDLDINGGGPCNHELLIDNRPAGCCGFAGNKLYWHQRILWVLYAAAIHTSIYVVILFWGLLYDPDANFNYWSFVNLVTHLVTGVLAIIEIYLTGIPSRLLHFIYPLAFGVTWLVFSGIYYAAGGTNVSGRRYIYSVLDYMNHPGTAAALGLVSMIATIPLHVLIYFLFLSRELFLFLVGKHCSCCKPTQPRTDEEIELNN</sequence>
<dbReference type="InParanoid" id="A0A1X7TWC9"/>
<evidence type="ECO:0000256" key="1">
    <source>
        <dbReference type="SAM" id="Phobius"/>
    </source>
</evidence>
<reference evidence="2" key="2">
    <citation type="submission" date="2017-05" db="UniProtKB">
        <authorList>
            <consortium name="EnsemblMetazoa"/>
        </authorList>
    </citation>
    <scope>IDENTIFICATION</scope>
</reference>